<evidence type="ECO:0000313" key="1">
    <source>
        <dbReference type="EMBL" id="PWA43872.1"/>
    </source>
</evidence>
<dbReference type="GO" id="GO:0005524">
    <property type="term" value="F:ATP binding"/>
    <property type="evidence" value="ECO:0007669"/>
    <property type="project" value="InterPro"/>
</dbReference>
<dbReference type="Gene3D" id="3.40.449.10">
    <property type="entry name" value="Phosphoenolpyruvate Carboxykinase, domain 1"/>
    <property type="match status" value="1"/>
</dbReference>
<dbReference type="GO" id="GO:0006094">
    <property type="term" value="P:gluconeogenesis"/>
    <property type="evidence" value="ECO:0007669"/>
    <property type="project" value="InterPro"/>
</dbReference>
<dbReference type="SUPFAM" id="SSF52540">
    <property type="entry name" value="P-loop containing nucleoside triphosphate hydrolases"/>
    <property type="match status" value="1"/>
</dbReference>
<dbReference type="Gene3D" id="3.40.50.300">
    <property type="entry name" value="P-loop containing nucleotide triphosphate hydrolases"/>
    <property type="match status" value="1"/>
</dbReference>
<gene>
    <name evidence="1" type="ORF">CTI12_AA532380</name>
</gene>
<dbReference type="InterPro" id="IPR001272">
    <property type="entry name" value="PEP_carboxykinase_ATP"/>
</dbReference>
<dbReference type="SUPFAM" id="SSF68923">
    <property type="entry name" value="PEP carboxykinase N-terminal domain"/>
    <property type="match status" value="1"/>
</dbReference>
<dbReference type="InterPro" id="IPR027417">
    <property type="entry name" value="P-loop_NTPase"/>
</dbReference>
<evidence type="ECO:0000313" key="2">
    <source>
        <dbReference type="Proteomes" id="UP000245207"/>
    </source>
</evidence>
<reference evidence="1 2" key="1">
    <citation type="journal article" date="2018" name="Mol. Plant">
        <title>The genome of Artemisia annua provides insight into the evolution of Asteraceae family and artemisinin biosynthesis.</title>
        <authorList>
            <person name="Shen Q."/>
            <person name="Zhang L."/>
            <person name="Liao Z."/>
            <person name="Wang S."/>
            <person name="Yan T."/>
            <person name="Shi P."/>
            <person name="Liu M."/>
            <person name="Fu X."/>
            <person name="Pan Q."/>
            <person name="Wang Y."/>
            <person name="Lv Z."/>
            <person name="Lu X."/>
            <person name="Zhang F."/>
            <person name="Jiang W."/>
            <person name="Ma Y."/>
            <person name="Chen M."/>
            <person name="Hao X."/>
            <person name="Li L."/>
            <person name="Tang Y."/>
            <person name="Lv G."/>
            <person name="Zhou Y."/>
            <person name="Sun X."/>
            <person name="Brodelius P.E."/>
            <person name="Rose J.K.C."/>
            <person name="Tang K."/>
        </authorList>
    </citation>
    <scope>NUCLEOTIDE SEQUENCE [LARGE SCALE GENOMIC DNA]</scope>
    <source>
        <strain evidence="2">cv. Huhao1</strain>
        <tissue evidence="1">Leaf</tissue>
    </source>
</reference>
<protein>
    <submittedName>
        <fullName evidence="1">RNAse l inhibitor protein 2</fullName>
    </submittedName>
</protein>
<dbReference type="AlphaFoldDB" id="A0A2U1L4E2"/>
<dbReference type="Proteomes" id="UP000245207">
    <property type="component" value="Unassembled WGS sequence"/>
</dbReference>
<accession>A0A2U1L4E2</accession>
<keyword evidence="2" id="KW-1185">Reference proteome</keyword>
<dbReference type="InterPro" id="IPR008210">
    <property type="entry name" value="PEP_carboxykinase_N"/>
</dbReference>
<dbReference type="OrthoDB" id="184182at2759"/>
<proteinExistence type="predicted"/>
<dbReference type="GO" id="GO:0004612">
    <property type="term" value="F:phosphoenolpyruvate carboxykinase (ATP) activity"/>
    <property type="evidence" value="ECO:0007669"/>
    <property type="project" value="InterPro"/>
</dbReference>
<sequence length="494" mass="55830">MTMFAKFDFVFAAGGDGNVFKYPTMTKTGAGFKLKVVEGEFTDSERGLMEPDDTVDGSKVNIPKYYSSHKPQMRIEPYVRSVSSALHDEIPYTYLDPVFVSQVMEPLQIDQLMDTSLCDLSDNESQRLALCLCLGRRAHIYLIDEPSANLTPQQRIVAARVIKRFIQRTNSTAFVVEHDSAMVEHLADKVIVFEGTPAAAKWYGIELGTRQVKQEPMMLIHQVKLSLFSTIGNCIRETNNCLRKSAGIIAELDSLVKEFISADSDGKKAVDAKIEEEVGKLTCSSARNDVSPEFVENFVKDHFLPATFVDYRKGVQKAISSKFSGTFRNDVSPEFVENFVKDHFLPATFVDYRKGVQKAISIPVRVPSSSLTLSGAKTGSSPMERRVVKDKIAEDELWWEKGSPNIETDEHTFLVNRERVVDYLCLLDKIFDPYYKNHGPQGFEKVEAQQGNYLAKCFNRMKEYEHKVHLDLEILTDTLLNHLSTKTLVIVFNI</sequence>
<organism evidence="1 2">
    <name type="scientific">Artemisia annua</name>
    <name type="common">Sweet wormwood</name>
    <dbReference type="NCBI Taxonomy" id="35608"/>
    <lineage>
        <taxon>Eukaryota</taxon>
        <taxon>Viridiplantae</taxon>
        <taxon>Streptophyta</taxon>
        <taxon>Embryophyta</taxon>
        <taxon>Tracheophyta</taxon>
        <taxon>Spermatophyta</taxon>
        <taxon>Magnoliopsida</taxon>
        <taxon>eudicotyledons</taxon>
        <taxon>Gunneridae</taxon>
        <taxon>Pentapetalae</taxon>
        <taxon>asterids</taxon>
        <taxon>campanulids</taxon>
        <taxon>Asterales</taxon>
        <taxon>Asteraceae</taxon>
        <taxon>Asteroideae</taxon>
        <taxon>Anthemideae</taxon>
        <taxon>Artemisiinae</taxon>
        <taxon>Artemisia</taxon>
    </lineage>
</organism>
<dbReference type="PANTHER" id="PTHR19248">
    <property type="entry name" value="ATP-BINDING TRANSPORT PROTEIN-RELATED"/>
    <property type="match status" value="1"/>
</dbReference>
<dbReference type="EMBL" id="PKPP01011589">
    <property type="protein sequence ID" value="PWA43872.1"/>
    <property type="molecule type" value="Genomic_DNA"/>
</dbReference>
<comment type="caution">
    <text evidence="1">The sequence shown here is derived from an EMBL/GenBank/DDBJ whole genome shotgun (WGS) entry which is preliminary data.</text>
</comment>
<dbReference type="Pfam" id="PF01293">
    <property type="entry name" value="PEPCK_ATP"/>
    <property type="match status" value="1"/>
</dbReference>
<dbReference type="STRING" id="35608.A0A2U1L4E2"/>
<name>A0A2U1L4E2_ARTAN</name>
<dbReference type="InterPro" id="IPR013283">
    <property type="entry name" value="RLI1"/>
</dbReference>